<dbReference type="EC" id="2.4.1.-" evidence="5"/>
<comment type="pathway">
    <text evidence="1">Protein modification; protein glycosylation.</text>
</comment>
<keyword evidence="5" id="KW-0812">Transmembrane</keyword>
<sequence>MFDRCSLTYNKQGTCRLFDYEYEGNVIESCHFYFALENVVCRNYITEKYIYIDAGIPNNSFIETDDSKSAKEMMEYLNFFIDNPNEYLKYFNYRKGNMKVIRKEETDQTHDIYGTCNKLQASVSDNKIMLNPLAEHMIINKCIFKKDME</sequence>
<reference evidence="8" key="1">
    <citation type="submission" date="2017-02" db="UniProtKB">
        <authorList>
            <consortium name="WormBaseParasite"/>
        </authorList>
    </citation>
    <scope>IDENTIFICATION</scope>
</reference>
<dbReference type="AlphaFoldDB" id="A0A0N4ZM12"/>
<dbReference type="InterPro" id="IPR001503">
    <property type="entry name" value="Glyco_trans_10"/>
</dbReference>
<name>A0A0N4ZM12_PARTI</name>
<dbReference type="PANTHER" id="PTHR11929:SF194">
    <property type="entry name" value="ALPHA-(1,3)-FUCOSYLTRANSFERASE 10"/>
    <property type="match status" value="1"/>
</dbReference>
<dbReference type="PANTHER" id="PTHR11929">
    <property type="entry name" value="ALPHA- 1,3 -FUCOSYLTRANSFERASE"/>
    <property type="match status" value="1"/>
</dbReference>
<dbReference type="UniPathway" id="UPA00378"/>
<dbReference type="Gene3D" id="3.40.50.11660">
    <property type="entry name" value="Glycosyl transferase family 10, C-terminal domain"/>
    <property type="match status" value="1"/>
</dbReference>
<comment type="similarity">
    <text evidence="2 5">Belongs to the glycosyltransferase 10 family.</text>
</comment>
<keyword evidence="5" id="KW-0472">Membrane</keyword>
<dbReference type="Proteomes" id="UP000038045">
    <property type="component" value="Unplaced"/>
</dbReference>
<evidence type="ECO:0000259" key="6">
    <source>
        <dbReference type="Pfam" id="PF00852"/>
    </source>
</evidence>
<dbReference type="SUPFAM" id="SSF53756">
    <property type="entry name" value="UDP-Glycosyltransferase/glycogen phosphorylase"/>
    <property type="match status" value="1"/>
</dbReference>
<comment type="subcellular location">
    <subcellularLocation>
        <location evidence="5">Golgi apparatus</location>
        <location evidence="5">Golgi stack membrane</location>
        <topology evidence="5">Single-pass type II membrane protein</topology>
    </subcellularLocation>
</comment>
<dbReference type="GO" id="GO:0046920">
    <property type="term" value="F:alpha-(1-&gt;3)-fucosyltransferase activity"/>
    <property type="evidence" value="ECO:0007669"/>
    <property type="project" value="TreeGrafter"/>
</dbReference>
<evidence type="ECO:0000256" key="2">
    <source>
        <dbReference type="ARBA" id="ARBA00008919"/>
    </source>
</evidence>
<keyword evidence="4 5" id="KW-0808">Transferase</keyword>
<dbReference type="GO" id="GO:0032580">
    <property type="term" value="C:Golgi cisterna membrane"/>
    <property type="evidence" value="ECO:0007669"/>
    <property type="project" value="UniProtKB-SubCell"/>
</dbReference>
<evidence type="ECO:0000313" key="7">
    <source>
        <dbReference type="Proteomes" id="UP000038045"/>
    </source>
</evidence>
<proteinExistence type="inferred from homology"/>
<keyword evidence="3 5" id="KW-0328">Glycosyltransferase</keyword>
<evidence type="ECO:0000256" key="4">
    <source>
        <dbReference type="ARBA" id="ARBA00022679"/>
    </source>
</evidence>
<evidence type="ECO:0000256" key="1">
    <source>
        <dbReference type="ARBA" id="ARBA00004922"/>
    </source>
</evidence>
<feature type="domain" description="Fucosyltransferase C-terminal" evidence="6">
    <location>
        <begin position="24"/>
        <end position="49"/>
    </location>
</feature>
<evidence type="ECO:0000256" key="3">
    <source>
        <dbReference type="ARBA" id="ARBA00022676"/>
    </source>
</evidence>
<keyword evidence="7" id="KW-1185">Reference proteome</keyword>
<feature type="domain" description="Fucosyltransferase C-terminal" evidence="6">
    <location>
        <begin position="55"/>
        <end position="127"/>
    </location>
</feature>
<organism evidence="7 8">
    <name type="scientific">Parastrongyloides trichosuri</name>
    <name type="common">Possum-specific nematode worm</name>
    <dbReference type="NCBI Taxonomy" id="131310"/>
    <lineage>
        <taxon>Eukaryota</taxon>
        <taxon>Metazoa</taxon>
        <taxon>Ecdysozoa</taxon>
        <taxon>Nematoda</taxon>
        <taxon>Chromadorea</taxon>
        <taxon>Rhabditida</taxon>
        <taxon>Tylenchina</taxon>
        <taxon>Panagrolaimomorpha</taxon>
        <taxon>Strongyloidoidea</taxon>
        <taxon>Strongyloididae</taxon>
        <taxon>Parastrongyloides</taxon>
    </lineage>
</organism>
<dbReference type="InterPro" id="IPR055270">
    <property type="entry name" value="Glyco_tran_10_C"/>
</dbReference>
<dbReference type="Pfam" id="PF00852">
    <property type="entry name" value="Glyco_transf_10"/>
    <property type="match status" value="2"/>
</dbReference>
<keyword evidence="5" id="KW-0333">Golgi apparatus</keyword>
<protein>
    <recommendedName>
        <fullName evidence="5">Fucosyltransferase</fullName>
        <ecNumber evidence="5">2.4.1.-</ecNumber>
    </recommendedName>
</protein>
<dbReference type="InterPro" id="IPR038577">
    <property type="entry name" value="GT10-like_C_sf"/>
</dbReference>
<evidence type="ECO:0000313" key="8">
    <source>
        <dbReference type="WBParaSite" id="PTRK_0000957466.1"/>
    </source>
</evidence>
<accession>A0A0N4ZM12</accession>
<evidence type="ECO:0000256" key="5">
    <source>
        <dbReference type="RuleBase" id="RU003832"/>
    </source>
</evidence>
<dbReference type="WBParaSite" id="PTRK_0000957466.1">
    <property type="protein sequence ID" value="PTRK_0000957466.1"/>
    <property type="gene ID" value="PTRK_0000957466"/>
</dbReference>